<comment type="caution">
    <text evidence="2">The sequence shown here is derived from an EMBL/GenBank/DDBJ whole genome shotgun (WGS) entry which is preliminary data.</text>
</comment>
<feature type="chain" id="PRO_5046674394" description="CSLREA domain-containing protein" evidence="1">
    <location>
        <begin position="23"/>
        <end position="634"/>
    </location>
</feature>
<organism evidence="2 3">
    <name type="scientific">Dokdonella ginsengisoli</name>
    <dbReference type="NCBI Taxonomy" id="363846"/>
    <lineage>
        <taxon>Bacteria</taxon>
        <taxon>Pseudomonadati</taxon>
        <taxon>Pseudomonadota</taxon>
        <taxon>Gammaproteobacteria</taxon>
        <taxon>Lysobacterales</taxon>
        <taxon>Rhodanobacteraceae</taxon>
        <taxon>Dokdonella</taxon>
    </lineage>
</organism>
<protein>
    <recommendedName>
        <fullName evidence="4">CSLREA domain-containing protein</fullName>
    </recommendedName>
</protein>
<evidence type="ECO:0000256" key="1">
    <source>
        <dbReference type="SAM" id="SignalP"/>
    </source>
</evidence>
<evidence type="ECO:0000313" key="3">
    <source>
        <dbReference type="Proteomes" id="UP001595886"/>
    </source>
</evidence>
<gene>
    <name evidence="2" type="ORF">ACFO6Q_08375</name>
</gene>
<keyword evidence="3" id="KW-1185">Reference proteome</keyword>
<dbReference type="Proteomes" id="UP001595886">
    <property type="component" value="Unassembled WGS sequence"/>
</dbReference>
<reference evidence="3" key="1">
    <citation type="journal article" date="2019" name="Int. J. Syst. Evol. Microbiol.">
        <title>The Global Catalogue of Microorganisms (GCM) 10K type strain sequencing project: providing services to taxonomists for standard genome sequencing and annotation.</title>
        <authorList>
            <consortium name="The Broad Institute Genomics Platform"/>
            <consortium name="The Broad Institute Genome Sequencing Center for Infectious Disease"/>
            <person name="Wu L."/>
            <person name="Ma J."/>
        </authorList>
    </citation>
    <scope>NUCLEOTIDE SEQUENCE [LARGE SCALE GENOMIC DNA]</scope>
    <source>
        <strain evidence="3">CCUG 30340</strain>
    </source>
</reference>
<dbReference type="RefSeq" id="WP_380020180.1">
    <property type="nucleotide sequence ID" value="NZ_JBHSHD010000007.1"/>
</dbReference>
<name>A0ABV9QTF4_9GAMM</name>
<accession>A0ABV9QTF4</accession>
<dbReference type="InterPro" id="IPR011050">
    <property type="entry name" value="Pectin_lyase_fold/virulence"/>
</dbReference>
<evidence type="ECO:0008006" key="4">
    <source>
        <dbReference type="Google" id="ProtNLM"/>
    </source>
</evidence>
<dbReference type="SUPFAM" id="SSF51126">
    <property type="entry name" value="Pectin lyase-like"/>
    <property type="match status" value="1"/>
</dbReference>
<keyword evidence="1" id="KW-0732">Signal</keyword>
<evidence type="ECO:0000313" key="2">
    <source>
        <dbReference type="EMBL" id="MFC4820337.1"/>
    </source>
</evidence>
<sequence>MKRLSALAFLLLAALAPTGAHALDLSVGSGAGCDHDSLQAALLAIRNQPGSHTIRLRKETHASPNGVIYAPSVDQGTVSIEGGYAQCGDTAPGGLPDDVSVLDGSGGLERPALRLLIAGRVGSVQIRRLTIRGGDALEEDNAYNGAGGGLSIRGPASVLLGRGASVRDNRAVRGGGIALVGGRLDLFDSATPERVDLYLVEGASVSGNEALDIGGGLYCGGGIVDGAPTFASRHGSIVVHDATIGFNQAGTLGGAFHCHGTVEGGGGFQPRPGDGQAVLIVGNRAASNCAAGSATFDTLVPMGPDGFRPIGAADGSNGIVAIASNEGGGAALCIGASRSLGSDTKPEGPSTFRLQNLVITGQSGTGPLGLSLDDPQARLRVKPSGRHVACSFFEPTPCVSFTGNAASATPGTGGTTPLIAGRGQLELFRANIRDNDVRTALFSSLQGTVVLVSTLVADNTVQASAASPLRSVFLAREELGQRSDFVVVHSTVAFDTPLDRFFSLQQADSTALARASIFVSTTPGAPANVGGAAPPANLRREWCGFFQSTADFATHTELPDPTSGQFETLGPSDKYALDPATYVPAGALRDRCTRSVEDDFYGNPFGGGAPSGGTMADIGAVENRDDVIFEDGFD</sequence>
<feature type="signal peptide" evidence="1">
    <location>
        <begin position="1"/>
        <end position="22"/>
    </location>
</feature>
<proteinExistence type="predicted"/>
<dbReference type="EMBL" id="JBHSHD010000007">
    <property type="protein sequence ID" value="MFC4820337.1"/>
    <property type="molecule type" value="Genomic_DNA"/>
</dbReference>